<dbReference type="InterPro" id="IPR036865">
    <property type="entry name" value="CRAL-TRIO_dom_sf"/>
</dbReference>
<dbReference type="SUPFAM" id="SSF52087">
    <property type="entry name" value="CRAL/TRIO domain"/>
    <property type="match status" value="1"/>
</dbReference>
<reference evidence="2" key="1">
    <citation type="submission" date="2022-03" db="EMBL/GenBank/DDBJ databases">
        <title>A functionally conserved STORR gene fusion in Papaver species that diverged 16.8 million years ago.</title>
        <authorList>
            <person name="Catania T."/>
        </authorList>
    </citation>
    <scope>NUCLEOTIDE SEQUENCE</scope>
    <source>
        <strain evidence="2">S-191538</strain>
    </source>
</reference>
<comment type="caution">
    <text evidence="2">The sequence shown here is derived from an EMBL/GenBank/DDBJ whole genome shotgun (WGS) entry which is preliminary data.</text>
</comment>
<dbReference type="AlphaFoldDB" id="A0AA42ASG5"/>
<dbReference type="PROSITE" id="PS50191">
    <property type="entry name" value="CRAL_TRIO"/>
    <property type="match status" value="1"/>
</dbReference>
<dbReference type="PANTHER" id="PTHR45932:SF17">
    <property type="entry name" value="CELLULAR RETINALDEHYDE-BINDING_TRIPLE FUNCTION DOMAIN-CONTAINING PROTEIN"/>
    <property type="match status" value="1"/>
</dbReference>
<evidence type="ECO:0000259" key="1">
    <source>
        <dbReference type="PROSITE" id="PS50191"/>
    </source>
</evidence>
<dbReference type="EMBL" id="JAJJMA010204558">
    <property type="protein sequence ID" value="MCL7039750.1"/>
    <property type="molecule type" value="Genomic_DNA"/>
</dbReference>
<dbReference type="Proteomes" id="UP001177140">
    <property type="component" value="Unassembled WGS sequence"/>
</dbReference>
<dbReference type="CDD" id="cd00170">
    <property type="entry name" value="SEC14"/>
    <property type="match status" value="1"/>
</dbReference>
<dbReference type="InterPro" id="IPR056794">
    <property type="entry name" value="PATL1-6_C_GOLD"/>
</dbReference>
<dbReference type="Pfam" id="PF00650">
    <property type="entry name" value="CRAL_TRIO"/>
    <property type="match status" value="1"/>
</dbReference>
<proteinExistence type="predicted"/>
<gene>
    <name evidence="2" type="ORF">MKW94_014296</name>
</gene>
<organism evidence="2 3">
    <name type="scientific">Papaver nudicaule</name>
    <name type="common">Iceland poppy</name>
    <dbReference type="NCBI Taxonomy" id="74823"/>
    <lineage>
        <taxon>Eukaryota</taxon>
        <taxon>Viridiplantae</taxon>
        <taxon>Streptophyta</taxon>
        <taxon>Embryophyta</taxon>
        <taxon>Tracheophyta</taxon>
        <taxon>Spermatophyta</taxon>
        <taxon>Magnoliopsida</taxon>
        <taxon>Ranunculales</taxon>
        <taxon>Papaveraceae</taxon>
        <taxon>Papaveroideae</taxon>
        <taxon>Papaver</taxon>
    </lineage>
</organism>
<sequence>MNVLGPFLAELRPAKAIGMLQDNYLEFFAKQIFINVPWWYLAVSRIISLFLSQRTKSKFVYAGPSKSTDTLCKYIAPERLPVAHGGAYKEGEHEFSTADSVTEITIKPATKQTVKFPLSKVSTLVWELRVVGWEVSYGAEIIPEAEDGYTLIVSKTRKLTTTDTFGAQPSLPSLL</sequence>
<keyword evidence="3" id="KW-1185">Reference proteome</keyword>
<protein>
    <recommendedName>
        <fullName evidence="1">CRAL-TRIO domain-containing protein</fullName>
    </recommendedName>
</protein>
<dbReference type="GO" id="GO:0008289">
    <property type="term" value="F:lipid binding"/>
    <property type="evidence" value="ECO:0007669"/>
    <property type="project" value="InterPro"/>
</dbReference>
<feature type="domain" description="CRAL-TRIO" evidence="1">
    <location>
        <begin position="15"/>
        <end position="92"/>
    </location>
</feature>
<dbReference type="InterPro" id="IPR044834">
    <property type="entry name" value="PATL"/>
</dbReference>
<dbReference type="Pfam" id="PF25099">
    <property type="entry name" value="GOLD_PATL1_C"/>
    <property type="match status" value="1"/>
</dbReference>
<name>A0AA42ASG5_PAPNU</name>
<dbReference type="Gene3D" id="3.40.525.10">
    <property type="entry name" value="CRAL-TRIO lipid binding domain"/>
    <property type="match status" value="1"/>
</dbReference>
<accession>A0AA42ASG5</accession>
<dbReference type="InterPro" id="IPR001251">
    <property type="entry name" value="CRAL-TRIO_dom"/>
</dbReference>
<evidence type="ECO:0000313" key="3">
    <source>
        <dbReference type="Proteomes" id="UP001177140"/>
    </source>
</evidence>
<evidence type="ECO:0000313" key="2">
    <source>
        <dbReference type="EMBL" id="MCL7039750.1"/>
    </source>
</evidence>
<dbReference type="PANTHER" id="PTHR45932">
    <property type="entry name" value="PATELLIN-1"/>
    <property type="match status" value="1"/>
</dbReference>